<dbReference type="InterPro" id="IPR007076">
    <property type="entry name" value="TfoX_N"/>
</dbReference>
<sequence length="138" mass="15121">MKNSDEIGFQLVRMVPVAAMTRGNPGDMIAGMDNERIAELFEGLGPVSIRTMFGGKGIYFDGVIVAIVLRGELMLKADAESAPEFEAAGCRKWTYNGSRHGKLVSMPYWSVPDSAFDDPDEMAIWARRAYEAGLRAGK</sequence>
<evidence type="ECO:0000313" key="2">
    <source>
        <dbReference type="EMBL" id="CAH2398899.1"/>
    </source>
</evidence>
<dbReference type="InterPro" id="IPR047525">
    <property type="entry name" value="TfoX-like"/>
</dbReference>
<dbReference type="Pfam" id="PF04993">
    <property type="entry name" value="TfoX_N"/>
    <property type="match status" value="1"/>
</dbReference>
<feature type="domain" description="TfoX N-terminal" evidence="1">
    <location>
        <begin position="39"/>
        <end position="132"/>
    </location>
</feature>
<evidence type="ECO:0000313" key="3">
    <source>
        <dbReference type="Proteomes" id="UP001152604"/>
    </source>
</evidence>
<name>A0ABM9DQF3_9HYPH</name>
<dbReference type="Proteomes" id="UP001152604">
    <property type="component" value="Unassembled WGS sequence"/>
</dbReference>
<proteinExistence type="predicted"/>
<dbReference type="PANTHER" id="PTHR36121">
    <property type="entry name" value="PROTEIN SXY"/>
    <property type="match status" value="1"/>
</dbReference>
<dbReference type="Gene3D" id="3.30.1460.30">
    <property type="entry name" value="YgaC/TfoX-N like chaperone"/>
    <property type="match status" value="1"/>
</dbReference>
<gene>
    <name evidence="2" type="ORF">MES4922_200005</name>
</gene>
<reference evidence="2" key="1">
    <citation type="submission" date="2022-03" db="EMBL/GenBank/DDBJ databases">
        <authorList>
            <person name="Brunel B."/>
        </authorList>
    </citation>
    <scope>NUCLEOTIDE SEQUENCE</scope>
    <source>
        <strain evidence="2">STM4922sample</strain>
    </source>
</reference>
<accession>A0ABM9DQF3</accession>
<evidence type="ECO:0000259" key="1">
    <source>
        <dbReference type="Pfam" id="PF04993"/>
    </source>
</evidence>
<dbReference type="SUPFAM" id="SSF159894">
    <property type="entry name" value="YgaC/TfoX-N like"/>
    <property type="match status" value="1"/>
</dbReference>
<dbReference type="PANTHER" id="PTHR36121:SF1">
    <property type="entry name" value="PROTEIN SXY"/>
    <property type="match status" value="1"/>
</dbReference>
<comment type="caution">
    <text evidence="2">The sequence shown here is derived from an EMBL/GenBank/DDBJ whole genome shotgun (WGS) entry which is preliminary data.</text>
</comment>
<keyword evidence="3" id="KW-1185">Reference proteome</keyword>
<organism evidence="2 3">
    <name type="scientific">Mesorhizobium ventifaucium</name>
    <dbReference type="NCBI Taxonomy" id="666020"/>
    <lineage>
        <taxon>Bacteria</taxon>
        <taxon>Pseudomonadati</taxon>
        <taxon>Pseudomonadota</taxon>
        <taxon>Alphaproteobacteria</taxon>
        <taxon>Hyphomicrobiales</taxon>
        <taxon>Phyllobacteriaceae</taxon>
        <taxon>Mesorhizobium</taxon>
    </lineage>
</organism>
<protein>
    <recommendedName>
        <fullName evidence="1">TfoX N-terminal domain-containing protein</fullName>
    </recommendedName>
</protein>
<dbReference type="EMBL" id="CAKXZS010000013">
    <property type="protein sequence ID" value="CAH2398899.1"/>
    <property type="molecule type" value="Genomic_DNA"/>
</dbReference>